<evidence type="ECO:0000259" key="10">
    <source>
        <dbReference type="Pfam" id="PF01061"/>
    </source>
</evidence>
<protein>
    <submittedName>
        <fullName evidence="11">ABC transporter permease</fullName>
    </submittedName>
</protein>
<dbReference type="InterPro" id="IPR013525">
    <property type="entry name" value="ABC2_TM"/>
</dbReference>
<keyword evidence="7" id="KW-0625">Polysaccharide transport</keyword>
<keyword evidence="12" id="KW-1185">Reference proteome</keyword>
<dbReference type="PANTHER" id="PTHR30413:SF10">
    <property type="entry name" value="CAPSULE POLYSACCHARIDE EXPORT INNER-MEMBRANE PROTEIN CTRC"/>
    <property type="match status" value="1"/>
</dbReference>
<keyword evidence="6 9" id="KW-1133">Transmembrane helix</keyword>
<keyword evidence="5 9" id="KW-0812">Transmembrane</keyword>
<dbReference type="Pfam" id="PF01061">
    <property type="entry name" value="ABC2_membrane"/>
    <property type="match status" value="1"/>
</dbReference>
<evidence type="ECO:0000256" key="6">
    <source>
        <dbReference type="ARBA" id="ARBA00022989"/>
    </source>
</evidence>
<evidence type="ECO:0000256" key="4">
    <source>
        <dbReference type="ARBA" id="ARBA00022475"/>
    </source>
</evidence>
<sequence length="291" mass="32954">MSLDDSDSMAGTKAAPAEPMRTATRRIGTGGLFAAAWRDLLEGFARRELWVALAHDDMRQRFRRTLFGLAWLTISYAVFVAAKVAIFGQLIASPIEWFAVYVTVGFLAWQFMNSVVVDSCTAFINSENWLLGLRLPVSVFIYESIARDCLVFFYSAIVAIVVLLAVRHPIEPVALMALPAFGIYLVNAVFAHMLLGVICMRYRDVSQLVQTLMRVLFFLTPLIWTPEQVGDLQGWLWWNPFTYFIDIFRAPIIDGVIPVHSWMVVLGMTVAFGAVAFTVFALFRRRLAFWF</sequence>
<comment type="caution">
    <text evidence="11">The sequence shown here is derived from an EMBL/GenBank/DDBJ whole genome shotgun (WGS) entry which is preliminary data.</text>
</comment>
<feature type="transmembrane region" description="Helical" evidence="9">
    <location>
        <begin position="66"/>
        <end position="92"/>
    </location>
</feature>
<feature type="transmembrane region" description="Helical" evidence="9">
    <location>
        <begin position="262"/>
        <end position="283"/>
    </location>
</feature>
<evidence type="ECO:0000256" key="3">
    <source>
        <dbReference type="ARBA" id="ARBA00022448"/>
    </source>
</evidence>
<evidence type="ECO:0000256" key="8">
    <source>
        <dbReference type="ARBA" id="ARBA00023136"/>
    </source>
</evidence>
<keyword evidence="7" id="KW-0762">Sugar transport</keyword>
<feature type="transmembrane region" description="Helical" evidence="9">
    <location>
        <begin position="207"/>
        <end position="224"/>
    </location>
</feature>
<reference evidence="11 12" key="1">
    <citation type="submission" date="2024-01" db="EMBL/GenBank/DDBJ databases">
        <title>Hyphobacterium bacterium isolated from marine sediment.</title>
        <authorList>
            <person name="Zhao S."/>
        </authorList>
    </citation>
    <scope>NUCLEOTIDE SEQUENCE [LARGE SCALE GENOMIC DNA]</scope>
    <source>
        <strain evidence="11 12">Y60-23</strain>
    </source>
</reference>
<evidence type="ECO:0000313" key="11">
    <source>
        <dbReference type="EMBL" id="MEE2566490.1"/>
    </source>
</evidence>
<evidence type="ECO:0000313" key="12">
    <source>
        <dbReference type="Proteomes" id="UP001310692"/>
    </source>
</evidence>
<accession>A0ABU7LZQ4</accession>
<evidence type="ECO:0000256" key="7">
    <source>
        <dbReference type="ARBA" id="ARBA00023047"/>
    </source>
</evidence>
<keyword evidence="8 9" id="KW-0472">Membrane</keyword>
<comment type="subcellular location">
    <subcellularLocation>
        <location evidence="1">Cell membrane</location>
        <topology evidence="1">Multi-pass membrane protein</topology>
    </subcellularLocation>
</comment>
<dbReference type="PANTHER" id="PTHR30413">
    <property type="entry name" value="INNER MEMBRANE TRANSPORT PERMEASE"/>
    <property type="match status" value="1"/>
</dbReference>
<name>A0ABU7LZQ4_9PROT</name>
<feature type="domain" description="ABC-2 type transporter transmembrane" evidence="10">
    <location>
        <begin position="50"/>
        <end position="250"/>
    </location>
</feature>
<keyword evidence="4" id="KW-1003">Cell membrane</keyword>
<dbReference type="RefSeq" id="WP_330196030.1">
    <property type="nucleotide sequence ID" value="NZ_JAZDRO010000002.1"/>
</dbReference>
<keyword evidence="3" id="KW-0813">Transport</keyword>
<feature type="transmembrane region" description="Helical" evidence="9">
    <location>
        <begin position="98"/>
        <end position="124"/>
    </location>
</feature>
<feature type="transmembrane region" description="Helical" evidence="9">
    <location>
        <begin position="145"/>
        <end position="166"/>
    </location>
</feature>
<dbReference type="EMBL" id="JAZDRO010000002">
    <property type="protein sequence ID" value="MEE2566490.1"/>
    <property type="molecule type" value="Genomic_DNA"/>
</dbReference>
<evidence type="ECO:0000256" key="2">
    <source>
        <dbReference type="ARBA" id="ARBA00007783"/>
    </source>
</evidence>
<evidence type="ECO:0000256" key="9">
    <source>
        <dbReference type="SAM" id="Phobius"/>
    </source>
</evidence>
<gene>
    <name evidence="11" type="ORF">V0U35_07325</name>
</gene>
<dbReference type="Proteomes" id="UP001310692">
    <property type="component" value="Unassembled WGS sequence"/>
</dbReference>
<organism evidence="11 12">
    <name type="scientific">Hyphobacterium marinum</name>
    <dbReference type="NCBI Taxonomy" id="3116574"/>
    <lineage>
        <taxon>Bacteria</taxon>
        <taxon>Pseudomonadati</taxon>
        <taxon>Pseudomonadota</taxon>
        <taxon>Alphaproteobacteria</taxon>
        <taxon>Maricaulales</taxon>
        <taxon>Maricaulaceae</taxon>
        <taxon>Hyphobacterium</taxon>
    </lineage>
</organism>
<proteinExistence type="inferred from homology"/>
<feature type="transmembrane region" description="Helical" evidence="9">
    <location>
        <begin position="172"/>
        <end position="195"/>
    </location>
</feature>
<comment type="similarity">
    <text evidence="2">Belongs to the ABC-2 integral membrane protein family.</text>
</comment>
<evidence type="ECO:0000256" key="1">
    <source>
        <dbReference type="ARBA" id="ARBA00004651"/>
    </source>
</evidence>
<evidence type="ECO:0000256" key="5">
    <source>
        <dbReference type="ARBA" id="ARBA00022692"/>
    </source>
</evidence>